<dbReference type="PANTHER" id="PTHR28055:SF1">
    <property type="entry name" value="ALTERED INHERITANCE OF MITOCHONDRIA PROTEIN 41, MITOCHONDRIAL"/>
    <property type="match status" value="1"/>
</dbReference>
<sequence length="166" mass="19039">MALKEKIHQDLIRALKEKDEFCSSALRLLAAAILNKEKEKRYKISQENPDFKEEELVKESQLTDEEIIEVVSSEIKKNKEAIIEFEKGKREDLVEKEKKAIEVWQKYLPEQLAEEEIKKLVKEAIEKTGAKELKDMGKVMAELMPKVKGKAEGSQVSKIVKELLGG</sequence>
<protein>
    <submittedName>
        <fullName evidence="1">Aspartyl-tRNA amidotransferase</fullName>
    </submittedName>
</protein>
<dbReference type="Gene3D" id="1.10.10.410">
    <property type="match status" value="1"/>
</dbReference>
<proteinExistence type="predicted"/>
<accession>A0A2G9YT40</accession>
<dbReference type="Gene3D" id="1.10.1510.10">
    <property type="entry name" value="Uncharacterised protein YqeY/AIM41 PF09424, N-terminal domain"/>
    <property type="match status" value="1"/>
</dbReference>
<dbReference type="GO" id="GO:0016740">
    <property type="term" value="F:transferase activity"/>
    <property type="evidence" value="ECO:0007669"/>
    <property type="project" value="UniProtKB-KW"/>
</dbReference>
<dbReference type="GO" id="GO:0016884">
    <property type="term" value="F:carbon-nitrogen ligase activity, with glutamine as amido-N-donor"/>
    <property type="evidence" value="ECO:0007669"/>
    <property type="project" value="InterPro"/>
</dbReference>
<dbReference type="Proteomes" id="UP000229054">
    <property type="component" value="Unassembled WGS sequence"/>
</dbReference>
<dbReference type="PANTHER" id="PTHR28055">
    <property type="entry name" value="ALTERED INHERITANCE OF MITOCHONDRIA PROTEIN 41, MITOCHONDRIAL"/>
    <property type="match status" value="1"/>
</dbReference>
<name>A0A2G9YT40_9BACT</name>
<dbReference type="InterPro" id="IPR003789">
    <property type="entry name" value="Asn/Gln_tRNA_amidoTrase-B-like"/>
</dbReference>
<gene>
    <name evidence="1" type="ORF">COX38_00730</name>
</gene>
<dbReference type="InterPro" id="IPR042184">
    <property type="entry name" value="YqeY/Aim41_N"/>
</dbReference>
<dbReference type="InterPro" id="IPR019004">
    <property type="entry name" value="YqeY/Aim41"/>
</dbReference>
<dbReference type="SUPFAM" id="SSF89095">
    <property type="entry name" value="GatB/YqeY motif"/>
    <property type="match status" value="1"/>
</dbReference>
<keyword evidence="1" id="KW-0808">Transferase</keyword>
<evidence type="ECO:0000313" key="1">
    <source>
        <dbReference type="EMBL" id="PIP22414.1"/>
    </source>
</evidence>
<comment type="caution">
    <text evidence="1">The sequence shown here is derived from an EMBL/GenBank/DDBJ whole genome shotgun (WGS) entry which is preliminary data.</text>
</comment>
<dbReference type="Pfam" id="PF09424">
    <property type="entry name" value="YqeY"/>
    <property type="match status" value="1"/>
</dbReference>
<organism evidence="1 2">
    <name type="scientific">Candidatus Nealsonbacteria bacterium CG23_combo_of_CG06-09_8_20_14_all_39_25</name>
    <dbReference type="NCBI Taxonomy" id="1974723"/>
    <lineage>
        <taxon>Bacteria</taxon>
        <taxon>Candidatus Nealsoniibacteriota</taxon>
    </lineage>
</organism>
<dbReference type="InterPro" id="IPR023168">
    <property type="entry name" value="GatB_Yqey_C_2"/>
</dbReference>
<dbReference type="AlphaFoldDB" id="A0A2G9YT40"/>
<dbReference type="EMBL" id="PCRN01000029">
    <property type="protein sequence ID" value="PIP22414.1"/>
    <property type="molecule type" value="Genomic_DNA"/>
</dbReference>
<reference evidence="1 2" key="1">
    <citation type="submission" date="2017-09" db="EMBL/GenBank/DDBJ databases">
        <title>Depth-based differentiation of microbial function through sediment-hosted aquifers and enrichment of novel symbionts in the deep terrestrial subsurface.</title>
        <authorList>
            <person name="Probst A.J."/>
            <person name="Ladd B."/>
            <person name="Jarett J.K."/>
            <person name="Geller-Mcgrath D.E."/>
            <person name="Sieber C.M."/>
            <person name="Emerson J.B."/>
            <person name="Anantharaman K."/>
            <person name="Thomas B.C."/>
            <person name="Malmstrom R."/>
            <person name="Stieglmeier M."/>
            <person name="Klingl A."/>
            <person name="Woyke T."/>
            <person name="Ryan C.M."/>
            <person name="Banfield J.F."/>
        </authorList>
    </citation>
    <scope>NUCLEOTIDE SEQUENCE [LARGE SCALE GENOMIC DNA]</scope>
    <source>
        <strain evidence="1">CG23_combo_of_CG06-09_8_20_14_all_39_25</strain>
    </source>
</reference>
<evidence type="ECO:0000313" key="2">
    <source>
        <dbReference type="Proteomes" id="UP000229054"/>
    </source>
</evidence>